<dbReference type="SMART" id="SM00528">
    <property type="entry name" value="HNS"/>
    <property type="match status" value="1"/>
</dbReference>
<dbReference type="GO" id="GO:0005829">
    <property type="term" value="C:cytosol"/>
    <property type="evidence" value="ECO:0007669"/>
    <property type="project" value="TreeGrafter"/>
</dbReference>
<keyword evidence="5" id="KW-0175">Coiled coil</keyword>
<dbReference type="GO" id="GO:0032993">
    <property type="term" value="C:protein-DNA complex"/>
    <property type="evidence" value="ECO:0007669"/>
    <property type="project" value="TreeGrafter"/>
</dbReference>
<evidence type="ECO:0000259" key="7">
    <source>
        <dbReference type="SMART" id="SM00528"/>
    </source>
</evidence>
<proteinExistence type="inferred from homology"/>
<comment type="subcellular location">
    <subcellularLocation>
        <location evidence="1">Cytoplasm</location>
        <location evidence="1">Nucleoid</location>
    </subcellularLocation>
</comment>
<dbReference type="GO" id="GO:0003680">
    <property type="term" value="F:minor groove of adenine-thymine-rich DNA binding"/>
    <property type="evidence" value="ECO:0007669"/>
    <property type="project" value="TreeGrafter"/>
</dbReference>
<sequence length="127" mass="14190">MDAVKNERLDELDKKEERLKKQIAEVQEEKVAEREKTLTEIVEKFKAQLEVNALELQDAAELLGFALNREQPAQGKSSGAGSKKPTAKVTHRNDRGEGTWAGKGRKPNWLTTALDNGRSLDEFLVSS</sequence>
<keyword evidence="3" id="KW-0963">Cytoplasm</keyword>
<comment type="similarity">
    <text evidence="2">Belongs to the histone-like protein H-NS family.</text>
</comment>
<dbReference type="Proteomes" id="UP001244295">
    <property type="component" value="Unassembled WGS sequence"/>
</dbReference>
<evidence type="ECO:0000256" key="6">
    <source>
        <dbReference type="SAM" id="MobiDB-lite"/>
    </source>
</evidence>
<evidence type="ECO:0000256" key="5">
    <source>
        <dbReference type="SAM" id="Coils"/>
    </source>
</evidence>
<dbReference type="PANTHER" id="PTHR38097">
    <property type="match status" value="1"/>
</dbReference>
<organism evidence="8 9">
    <name type="scientific">Variovorax boronicumulans</name>
    <dbReference type="NCBI Taxonomy" id="436515"/>
    <lineage>
        <taxon>Bacteria</taxon>
        <taxon>Pseudomonadati</taxon>
        <taxon>Pseudomonadota</taxon>
        <taxon>Betaproteobacteria</taxon>
        <taxon>Burkholderiales</taxon>
        <taxon>Comamonadaceae</taxon>
        <taxon>Variovorax</taxon>
    </lineage>
</organism>
<dbReference type="Gene3D" id="4.10.430.10">
    <property type="entry name" value="Histone-like protein H-NS, C-terminal domain"/>
    <property type="match status" value="1"/>
</dbReference>
<dbReference type="GO" id="GO:0009295">
    <property type="term" value="C:nucleoid"/>
    <property type="evidence" value="ECO:0007669"/>
    <property type="project" value="UniProtKB-SubCell"/>
</dbReference>
<accession>A0AAW8E955</accession>
<evidence type="ECO:0000256" key="1">
    <source>
        <dbReference type="ARBA" id="ARBA00004453"/>
    </source>
</evidence>
<evidence type="ECO:0000256" key="3">
    <source>
        <dbReference type="ARBA" id="ARBA00022490"/>
    </source>
</evidence>
<name>A0AAW8E955_9BURK</name>
<feature type="domain" description="DNA-binding protein H-NS-like C-terminal" evidence="7">
    <location>
        <begin position="79"/>
        <end position="125"/>
    </location>
</feature>
<dbReference type="AlphaFoldDB" id="A0AAW8E955"/>
<feature type="region of interest" description="Disordered" evidence="6">
    <location>
        <begin position="71"/>
        <end position="112"/>
    </location>
</feature>
<dbReference type="GO" id="GO:0001217">
    <property type="term" value="F:DNA-binding transcription repressor activity"/>
    <property type="evidence" value="ECO:0007669"/>
    <property type="project" value="TreeGrafter"/>
</dbReference>
<evidence type="ECO:0000256" key="4">
    <source>
        <dbReference type="ARBA" id="ARBA00023125"/>
    </source>
</evidence>
<keyword evidence="4 8" id="KW-0238">DNA-binding</keyword>
<protein>
    <submittedName>
        <fullName evidence="8">DNA-binding protein H-NS</fullName>
    </submittedName>
</protein>
<gene>
    <name evidence="8" type="ORF">J2W25_006746</name>
</gene>
<evidence type="ECO:0000313" key="9">
    <source>
        <dbReference type="Proteomes" id="UP001244295"/>
    </source>
</evidence>
<dbReference type="GO" id="GO:0000976">
    <property type="term" value="F:transcription cis-regulatory region binding"/>
    <property type="evidence" value="ECO:0007669"/>
    <property type="project" value="TreeGrafter"/>
</dbReference>
<dbReference type="SUPFAM" id="SSF81273">
    <property type="entry name" value="H-NS histone-like proteins"/>
    <property type="match status" value="1"/>
</dbReference>
<dbReference type="EMBL" id="JAUSRR010000019">
    <property type="protein sequence ID" value="MDP9927692.1"/>
    <property type="molecule type" value="Genomic_DNA"/>
</dbReference>
<dbReference type="InterPro" id="IPR037150">
    <property type="entry name" value="H-NS_C_dom_sf"/>
</dbReference>
<dbReference type="InterPro" id="IPR027444">
    <property type="entry name" value="H-NS_C_dom"/>
</dbReference>
<evidence type="ECO:0000256" key="2">
    <source>
        <dbReference type="ARBA" id="ARBA00010610"/>
    </source>
</evidence>
<comment type="caution">
    <text evidence="8">The sequence shown here is derived from an EMBL/GenBank/DDBJ whole genome shotgun (WGS) entry which is preliminary data.</text>
</comment>
<reference evidence="8" key="1">
    <citation type="submission" date="2023-07" db="EMBL/GenBank/DDBJ databases">
        <title>Sorghum-associated microbial communities from plants grown in Nebraska, USA.</title>
        <authorList>
            <person name="Schachtman D."/>
        </authorList>
    </citation>
    <scope>NUCLEOTIDE SEQUENCE</scope>
    <source>
        <strain evidence="8">DS2795</strain>
    </source>
</reference>
<dbReference type="RefSeq" id="WP_307638676.1">
    <property type="nucleotide sequence ID" value="NZ_JAUSRR010000019.1"/>
</dbReference>
<dbReference type="Pfam" id="PF00816">
    <property type="entry name" value="Histone_HNS"/>
    <property type="match status" value="1"/>
</dbReference>
<evidence type="ECO:0000313" key="8">
    <source>
        <dbReference type="EMBL" id="MDP9927692.1"/>
    </source>
</evidence>
<dbReference type="GO" id="GO:0003681">
    <property type="term" value="F:bent DNA binding"/>
    <property type="evidence" value="ECO:0007669"/>
    <property type="project" value="TreeGrafter"/>
</dbReference>
<dbReference type="PANTHER" id="PTHR38097:SF2">
    <property type="entry name" value="DNA-BINDING PROTEIN STPA"/>
    <property type="match status" value="1"/>
</dbReference>
<feature type="coiled-coil region" evidence="5">
    <location>
        <begin position="5"/>
        <end position="36"/>
    </location>
</feature>